<dbReference type="Pfam" id="PF13481">
    <property type="entry name" value="AAA_25"/>
    <property type="match status" value="1"/>
</dbReference>
<proteinExistence type="predicted"/>
<organism evidence="2">
    <name type="scientific">Haliea sp. ETY-M</name>
    <dbReference type="NCBI Taxonomy" id="1055105"/>
    <lineage>
        <taxon>Bacteria</taxon>
        <taxon>Pseudomonadati</taxon>
        <taxon>Pseudomonadota</taxon>
        <taxon>Gammaproteobacteria</taxon>
        <taxon>Cellvibrionales</taxon>
        <taxon>Halieaceae</taxon>
        <taxon>Haliea</taxon>
    </lineage>
</organism>
<protein>
    <submittedName>
        <fullName evidence="2">RecA-family ATPase</fullName>
    </submittedName>
</protein>
<accession>A0A455R1X4</accession>
<evidence type="ECO:0000313" key="2">
    <source>
        <dbReference type="EMBL" id="BBD50125.1"/>
    </source>
</evidence>
<dbReference type="EMBL" id="LC064121">
    <property type="protein sequence ID" value="BBD50125.1"/>
    <property type="molecule type" value="Genomic_DNA"/>
</dbReference>
<feature type="region of interest" description="Disordered" evidence="1">
    <location>
        <begin position="342"/>
        <end position="361"/>
    </location>
</feature>
<name>A0A455R1X4_9GAMM</name>
<sequence>MSGEPVPADYDQVASDDAAPDLRQLVVPATALEGRDVKPREWLVDNVIPKGETSLIAGPAGVGKTLLAEQIETAVALGKPLFGMQCEPANAMLWTCEDSLDELHRRQIAINRYFDVSMRDLERLQLLSFRGQDARLVTKSGSRLLRTPLYRALGEMLGDLRIGFLVLDLIADFWDGNEIVRYEVNQFVKGALGHLAEKHDCAITFLCHPSRSGLADGSGQSGSTAWVGSVRSRLYLKGEDQAGVRTLSQMKNNYGPLQTGINLEWREGALWQTDQERTETKVKPLGKYAQVALDVLRDIYAGVPIHLDTWKEKFHAEYFRRFNERSRRENFRDARQQLKSRGITDEVEGKAWPLEAEDRGT</sequence>
<evidence type="ECO:0000256" key="1">
    <source>
        <dbReference type="SAM" id="MobiDB-lite"/>
    </source>
</evidence>
<dbReference type="Gene3D" id="3.40.50.300">
    <property type="entry name" value="P-loop containing nucleotide triphosphate hydrolases"/>
    <property type="match status" value="1"/>
</dbReference>
<dbReference type="AlphaFoldDB" id="A0A455R1X4"/>
<dbReference type="InterPro" id="IPR027417">
    <property type="entry name" value="P-loop_NTPase"/>
</dbReference>
<reference evidence="2" key="1">
    <citation type="submission" date="2015-07" db="EMBL/GenBank/DDBJ databases">
        <title>Novel operon containing particulate methane monooxygenase-type genes and epoxyalkane:coenzyme M transferase gene in ethylene-assimilating marine bacterium, Haliea sp. ETY-M.</title>
        <authorList>
            <person name="Suzuki T."/>
            <person name="Habe H."/>
            <person name="Nakajima-Kambe T."/>
            <person name="Fuse H."/>
        </authorList>
    </citation>
    <scope>NUCLEOTIDE SEQUENCE</scope>
    <source>
        <strain evidence="2">ETY-M</strain>
    </source>
</reference>
<dbReference type="SUPFAM" id="SSF52540">
    <property type="entry name" value="P-loop containing nucleoside triphosphate hydrolases"/>
    <property type="match status" value="1"/>
</dbReference>